<protein>
    <submittedName>
        <fullName evidence="1">Uncharacterized protein</fullName>
    </submittedName>
</protein>
<proteinExistence type="predicted"/>
<reference evidence="1 2" key="1">
    <citation type="journal article" date="2015" name="Sci. Rep.">
        <title>Chromosome-level genome map provides insights into diverse defense mechanisms in the medicinal fungus Ganoderma sinense.</title>
        <authorList>
            <person name="Zhu Y."/>
            <person name="Xu J."/>
            <person name="Sun C."/>
            <person name="Zhou S."/>
            <person name="Xu H."/>
            <person name="Nelson D.R."/>
            <person name="Qian J."/>
            <person name="Song J."/>
            <person name="Luo H."/>
            <person name="Xiang L."/>
            <person name="Li Y."/>
            <person name="Xu Z."/>
            <person name="Ji A."/>
            <person name="Wang L."/>
            <person name="Lu S."/>
            <person name="Hayward A."/>
            <person name="Sun W."/>
            <person name="Li X."/>
            <person name="Schwartz D.C."/>
            <person name="Wang Y."/>
            <person name="Chen S."/>
        </authorList>
    </citation>
    <scope>NUCLEOTIDE SEQUENCE [LARGE SCALE GENOMIC DNA]</scope>
    <source>
        <strain evidence="1 2">ZZ0214-1</strain>
    </source>
</reference>
<gene>
    <name evidence="1" type="ORF">GSI_08934</name>
</gene>
<name>A0A2G8S5S4_9APHY</name>
<dbReference type="EMBL" id="AYKW01000023">
    <property type="protein sequence ID" value="PIL28888.1"/>
    <property type="molecule type" value="Genomic_DNA"/>
</dbReference>
<sequence length="121" mass="11712">MRYGSAKMDADAVGVARGAGVPGFDAAGVGGRNESVADNAGEGIMAALGPVGIAMRGEGAAMPPTEEVTEGFAGDGCGVLSCTDEGGTPISTSTEISVSDSSVIVFGSLWGSAPHTCGLSS</sequence>
<accession>A0A2G8S5S4</accession>
<comment type="caution">
    <text evidence="1">The sequence shown here is derived from an EMBL/GenBank/DDBJ whole genome shotgun (WGS) entry which is preliminary data.</text>
</comment>
<evidence type="ECO:0000313" key="2">
    <source>
        <dbReference type="Proteomes" id="UP000230002"/>
    </source>
</evidence>
<organism evidence="1 2">
    <name type="scientific">Ganoderma sinense ZZ0214-1</name>
    <dbReference type="NCBI Taxonomy" id="1077348"/>
    <lineage>
        <taxon>Eukaryota</taxon>
        <taxon>Fungi</taxon>
        <taxon>Dikarya</taxon>
        <taxon>Basidiomycota</taxon>
        <taxon>Agaricomycotina</taxon>
        <taxon>Agaricomycetes</taxon>
        <taxon>Polyporales</taxon>
        <taxon>Polyporaceae</taxon>
        <taxon>Ganoderma</taxon>
    </lineage>
</organism>
<evidence type="ECO:0000313" key="1">
    <source>
        <dbReference type="EMBL" id="PIL28888.1"/>
    </source>
</evidence>
<dbReference type="AlphaFoldDB" id="A0A2G8S5S4"/>
<dbReference type="Proteomes" id="UP000230002">
    <property type="component" value="Unassembled WGS sequence"/>
</dbReference>
<keyword evidence="2" id="KW-1185">Reference proteome</keyword>